<dbReference type="RefSeq" id="WP_083124398.1">
    <property type="nucleotide sequence ID" value="NZ_MVIM01000003.1"/>
</dbReference>
<dbReference type="InterPro" id="IPR046951">
    <property type="entry name" value="CEOS"/>
</dbReference>
<dbReference type="GO" id="GO:0047126">
    <property type="term" value="F:N5-(carboxyethyl)ornithine synthase activity"/>
    <property type="evidence" value="ECO:0007669"/>
    <property type="project" value="InterPro"/>
</dbReference>
<dbReference type="SUPFAM" id="SSF52283">
    <property type="entry name" value="Formate/glycerate dehydrogenase catalytic domain-like"/>
    <property type="match status" value="1"/>
</dbReference>
<dbReference type="AlphaFoldDB" id="A0A1X0JUT9"/>
<dbReference type="GO" id="GO:0000286">
    <property type="term" value="F:alanine dehydrogenase activity"/>
    <property type="evidence" value="ECO:0007669"/>
    <property type="project" value="TreeGrafter"/>
</dbReference>
<dbReference type="GO" id="GO:0005886">
    <property type="term" value="C:plasma membrane"/>
    <property type="evidence" value="ECO:0007669"/>
    <property type="project" value="TreeGrafter"/>
</dbReference>
<reference evidence="4 5" key="1">
    <citation type="submission" date="2017-02" db="EMBL/GenBank/DDBJ databases">
        <title>The new phylogeny of genus Mycobacterium.</title>
        <authorList>
            <person name="Tortoli E."/>
            <person name="Trovato A."/>
            <person name="Cirillo D.M."/>
        </authorList>
    </citation>
    <scope>NUCLEOTIDE SEQUENCE [LARGE SCALE GENOMIC DNA]</scope>
    <source>
        <strain evidence="4 5">DSM 44338</strain>
    </source>
</reference>
<dbReference type="OrthoDB" id="5918420at2"/>
<feature type="domain" description="Alanine dehydrogenase/pyridine nucleotide transhydrogenase NAD(H)-binding" evidence="2">
    <location>
        <begin position="156"/>
        <end position="315"/>
    </location>
</feature>
<evidence type="ECO:0000259" key="3">
    <source>
        <dbReference type="SMART" id="SM01003"/>
    </source>
</evidence>
<organism evidence="4 5">
    <name type="scientific">Mycolicibacterium tusciae</name>
    <dbReference type="NCBI Taxonomy" id="75922"/>
    <lineage>
        <taxon>Bacteria</taxon>
        <taxon>Bacillati</taxon>
        <taxon>Actinomycetota</taxon>
        <taxon>Actinomycetes</taxon>
        <taxon>Mycobacteriales</taxon>
        <taxon>Mycobacteriaceae</taxon>
        <taxon>Mycolicibacterium</taxon>
    </lineage>
</organism>
<gene>
    <name evidence="4" type="ORF">BST47_06215</name>
</gene>
<dbReference type="GO" id="GO:0006524">
    <property type="term" value="P:alanine catabolic process"/>
    <property type="evidence" value="ECO:0007669"/>
    <property type="project" value="TreeGrafter"/>
</dbReference>
<dbReference type="PANTHER" id="PTHR42795:SF1">
    <property type="entry name" value="ALANINE DEHYDROGENASE"/>
    <property type="match status" value="1"/>
</dbReference>
<dbReference type="PANTHER" id="PTHR42795">
    <property type="entry name" value="ALANINE DEHYDROGENASE"/>
    <property type="match status" value="1"/>
</dbReference>
<proteinExistence type="predicted"/>
<dbReference type="Gene3D" id="3.40.50.720">
    <property type="entry name" value="NAD(P)-binding Rossmann-like Domain"/>
    <property type="match status" value="2"/>
</dbReference>
<evidence type="ECO:0000313" key="5">
    <source>
        <dbReference type="Proteomes" id="UP000192411"/>
    </source>
</evidence>
<dbReference type="EMBL" id="MVIM01000003">
    <property type="protein sequence ID" value="ORB66699.1"/>
    <property type="molecule type" value="Genomic_DNA"/>
</dbReference>
<sequence>MTRSAEGQPLSIGIFARSRKPNERRLPIHPAHFDRIDRPLAQRIFLEHGYGSDFGATDDELGALVGGVGPREKLIADCDVILLPKVQAQDLAEFRPGQVVWGWPHCVQDAEATQIAIDSRLTLIAFEAMNHWQSDGGFGLHVFHKNNELAGYCSVLHAMQSVGVTGIYGRRLRATVIGFGATARGAVTALNSHGVDDVRVLTNRDVAAVGSPIHSTQIIQMGPDPDAPDQILADTPEGLVPVTELLADNDIVVNCVLQDPNAPLVFVTEEDLASFTAGSLIVDVSCDVGMGFSWAQPTSFAEPMIEVANRIHYYAVDHSPSYLWNSATWEISEALLPHLDALLAGPAAWEESPTIARAIEIRDGVVLNPAILSFQHRCDTYPHAIREARAAT</sequence>
<protein>
    <submittedName>
        <fullName evidence="4">Alanine dehydrogenase</fullName>
    </submittedName>
</protein>
<dbReference type="InterPro" id="IPR036291">
    <property type="entry name" value="NAD(P)-bd_dom_sf"/>
</dbReference>
<dbReference type="CDD" id="cd12181">
    <property type="entry name" value="ceo_syn"/>
    <property type="match status" value="1"/>
</dbReference>
<dbReference type="InterPro" id="IPR007698">
    <property type="entry name" value="AlaDH/PNT_NAD(H)-bd"/>
</dbReference>
<dbReference type="Proteomes" id="UP000192411">
    <property type="component" value="Unassembled WGS sequence"/>
</dbReference>
<dbReference type="InterPro" id="IPR007886">
    <property type="entry name" value="AlaDH/PNT_N"/>
</dbReference>
<dbReference type="Pfam" id="PF05222">
    <property type="entry name" value="AlaDh_PNT_N"/>
    <property type="match status" value="1"/>
</dbReference>
<dbReference type="SMART" id="SM01002">
    <property type="entry name" value="AlaDh_PNT_C"/>
    <property type="match status" value="1"/>
</dbReference>
<evidence type="ECO:0000256" key="1">
    <source>
        <dbReference type="ARBA" id="ARBA00023002"/>
    </source>
</evidence>
<name>A0A1X0JUT9_9MYCO</name>
<feature type="domain" description="Alanine dehydrogenase/pyridine nucleotide transhydrogenase N-terminal" evidence="3">
    <location>
        <begin position="14"/>
        <end position="150"/>
    </location>
</feature>
<dbReference type="SUPFAM" id="SSF51735">
    <property type="entry name" value="NAD(P)-binding Rossmann-fold domains"/>
    <property type="match status" value="1"/>
</dbReference>
<accession>A0A1X0JUT9</accession>
<evidence type="ECO:0000313" key="4">
    <source>
        <dbReference type="EMBL" id="ORB66699.1"/>
    </source>
</evidence>
<dbReference type="STRING" id="75922.BST47_06215"/>
<keyword evidence="5" id="KW-1185">Reference proteome</keyword>
<dbReference type="SMART" id="SM01003">
    <property type="entry name" value="AlaDh_PNT_N"/>
    <property type="match status" value="1"/>
</dbReference>
<evidence type="ECO:0000259" key="2">
    <source>
        <dbReference type="SMART" id="SM01002"/>
    </source>
</evidence>
<keyword evidence="1" id="KW-0560">Oxidoreductase</keyword>
<dbReference type="Pfam" id="PF01262">
    <property type="entry name" value="AlaDh_PNT_C"/>
    <property type="match status" value="1"/>
</dbReference>
<comment type="caution">
    <text evidence="4">The sequence shown here is derived from an EMBL/GenBank/DDBJ whole genome shotgun (WGS) entry which is preliminary data.</text>
</comment>